<sequence>MGAGGGLKRPCNHDFFGDSMKKLIWVFFVMTSFNAMAAKGSVVECENAHANGSKIKLEFLSGTDAKATVTTKESQTSHLLEVVSKSRDGIFFKTQKGNLLKLASVSDSIELSQTANAFDVNFETANCSI</sequence>
<dbReference type="AlphaFoldDB" id="E1WXG5"/>
<keyword evidence="2" id="KW-1185">Reference proteome</keyword>
<proteinExistence type="predicted"/>
<dbReference type="HOGENOM" id="CLU_1945768_0_0_7"/>
<evidence type="ECO:0000313" key="1">
    <source>
        <dbReference type="EMBL" id="CBW27482.1"/>
    </source>
</evidence>
<evidence type="ECO:0008006" key="3">
    <source>
        <dbReference type="Google" id="ProtNLM"/>
    </source>
</evidence>
<dbReference type="STRING" id="862908.BMS_2703"/>
<dbReference type="PATRIC" id="fig|862908.3.peg.2580"/>
<name>E1WXG5_HALMS</name>
<evidence type="ECO:0000313" key="2">
    <source>
        <dbReference type="Proteomes" id="UP000008963"/>
    </source>
</evidence>
<dbReference type="Proteomes" id="UP000008963">
    <property type="component" value="Chromosome"/>
</dbReference>
<gene>
    <name evidence="1" type="ordered locus">BMS_2703</name>
</gene>
<reference evidence="2" key="1">
    <citation type="journal article" date="2013" name="ISME J.">
        <title>A small predatory core genome in the divergent marine Bacteriovorax marinus SJ and the terrestrial Bdellovibrio bacteriovorus.</title>
        <authorList>
            <person name="Crossman L.C."/>
            <person name="Chen H."/>
            <person name="Cerdeno-Tarraga A.M."/>
            <person name="Brooks K."/>
            <person name="Quail M.A."/>
            <person name="Pineiro S.A."/>
            <person name="Hobley L."/>
            <person name="Sockett R.E."/>
            <person name="Bentley S.D."/>
            <person name="Parkhill J."/>
            <person name="Williams H.N."/>
            <person name="Stine O.C."/>
        </authorList>
    </citation>
    <scope>NUCLEOTIDE SEQUENCE [LARGE SCALE GENOMIC DNA]</scope>
    <source>
        <strain evidence="2">ATCC BAA-682 / DSM 15412 / SJ</strain>
    </source>
</reference>
<organism evidence="1 2">
    <name type="scientific">Halobacteriovorax marinus (strain ATCC BAA-682 / DSM 15412 / SJ)</name>
    <name type="common">Bacteriovorax marinus</name>
    <dbReference type="NCBI Taxonomy" id="862908"/>
    <lineage>
        <taxon>Bacteria</taxon>
        <taxon>Pseudomonadati</taxon>
        <taxon>Bdellovibrionota</taxon>
        <taxon>Bacteriovoracia</taxon>
        <taxon>Bacteriovoracales</taxon>
        <taxon>Halobacteriovoraceae</taxon>
        <taxon>Halobacteriovorax</taxon>
    </lineage>
</organism>
<dbReference type="EMBL" id="FQ312005">
    <property type="protein sequence ID" value="CBW27482.1"/>
    <property type="molecule type" value="Genomic_DNA"/>
</dbReference>
<accession>E1WXG5</accession>
<dbReference type="KEGG" id="bmx:BMS_2703"/>
<protein>
    <recommendedName>
        <fullName evidence="3">C-type lysozyme inhibitor domain-containing protein</fullName>
    </recommendedName>
</protein>